<comment type="caution">
    <text evidence="1">The sequence shown here is derived from an EMBL/GenBank/DDBJ whole genome shotgun (WGS) entry which is preliminary data.</text>
</comment>
<gene>
    <name evidence="1" type="ORF">SDC9_188044</name>
</gene>
<dbReference type="EMBL" id="VSSQ01096958">
    <property type="protein sequence ID" value="MPN40506.1"/>
    <property type="molecule type" value="Genomic_DNA"/>
</dbReference>
<accession>A0A645HPK6</accession>
<evidence type="ECO:0000313" key="1">
    <source>
        <dbReference type="EMBL" id="MPN40506.1"/>
    </source>
</evidence>
<sequence>MMRPVNLSADCRQFLADLFPNQGIVIRIKQFAQDIGFILGGCRQKVSTLALRQHDDLAELVRSQSQNIKQLLSDVSNLGQSFVLPIIDDQDLFCSSLTLLPASDTIFMSSGAEAELDVEIIVRTDQV</sequence>
<dbReference type="AlphaFoldDB" id="A0A645HPK6"/>
<proteinExistence type="predicted"/>
<name>A0A645HPK6_9ZZZZ</name>
<protein>
    <submittedName>
        <fullName evidence="1">Uncharacterized protein</fullName>
    </submittedName>
</protein>
<organism evidence="1">
    <name type="scientific">bioreactor metagenome</name>
    <dbReference type="NCBI Taxonomy" id="1076179"/>
    <lineage>
        <taxon>unclassified sequences</taxon>
        <taxon>metagenomes</taxon>
        <taxon>ecological metagenomes</taxon>
    </lineage>
</organism>
<reference evidence="1" key="1">
    <citation type="submission" date="2019-08" db="EMBL/GenBank/DDBJ databases">
        <authorList>
            <person name="Kucharzyk K."/>
            <person name="Murdoch R.W."/>
            <person name="Higgins S."/>
            <person name="Loffler F."/>
        </authorList>
    </citation>
    <scope>NUCLEOTIDE SEQUENCE</scope>
</reference>